<evidence type="ECO:0000256" key="7">
    <source>
        <dbReference type="SAM" id="SignalP"/>
    </source>
</evidence>
<evidence type="ECO:0000256" key="1">
    <source>
        <dbReference type="ARBA" id="ARBA00001973"/>
    </source>
</evidence>
<gene>
    <name evidence="9" type="ORF">IFR04_014392</name>
</gene>
<dbReference type="Gene3D" id="2.70.50.70">
    <property type="match status" value="1"/>
</dbReference>
<dbReference type="Pfam" id="PF03067">
    <property type="entry name" value="LPMO_10"/>
    <property type="match status" value="1"/>
</dbReference>
<sequence length="192" mass="20845">MRLHILATSTTTLSLLTLTTAHGIVTSPPTRAVGPAMKAVCGEQVFNNLNSNAYGPIEQLQQIGSSQKDFSPAECDVSLCKGLQFEDNANNVQQYTPGQTVPIKVDIQAKHTGTCNVSIVDTGSNKMIGEMMASFGVYASTATEVPKNQTEFEVTMPDVKAMCGEAGKCVMQWWWDSKEAKQTYMSCVDFTM</sequence>
<evidence type="ECO:0000256" key="5">
    <source>
        <dbReference type="ARBA" id="ARBA00023180"/>
    </source>
</evidence>
<keyword evidence="3" id="KW-0186">Copper</keyword>
<name>A0A8H7T578_9HELO</name>
<dbReference type="PANTHER" id="PTHR36575">
    <property type="entry name" value="BINDING PROTEIN, PUTATIVE (AFU_ORTHOLOGUE AFUA_1G14430)-RELATED"/>
    <property type="match status" value="1"/>
</dbReference>
<feature type="chain" id="PRO_5034559109" description="Chitin-binding type-4 domain-containing protein" evidence="7">
    <location>
        <begin position="22"/>
        <end position="192"/>
    </location>
</feature>
<evidence type="ECO:0000256" key="6">
    <source>
        <dbReference type="ARBA" id="ARBA00034311"/>
    </source>
</evidence>
<keyword evidence="5" id="KW-0325">Glycoprotein</keyword>
<keyword evidence="10" id="KW-1185">Reference proteome</keyword>
<feature type="domain" description="Chitin-binding type-4" evidence="8">
    <location>
        <begin position="22"/>
        <end position="190"/>
    </location>
</feature>
<dbReference type="GO" id="GO:0046872">
    <property type="term" value="F:metal ion binding"/>
    <property type="evidence" value="ECO:0007669"/>
    <property type="project" value="UniProtKB-KW"/>
</dbReference>
<dbReference type="InterPro" id="IPR004302">
    <property type="entry name" value="Cellulose/chitin-bd_N"/>
</dbReference>
<accession>A0A8H7T578</accession>
<evidence type="ECO:0000313" key="9">
    <source>
        <dbReference type="EMBL" id="KAG4412461.1"/>
    </source>
</evidence>
<comment type="similarity">
    <text evidence="6">Belongs to the polysaccharide monooxygenase AA13 family.</text>
</comment>
<keyword evidence="4" id="KW-1015">Disulfide bond</keyword>
<evidence type="ECO:0000313" key="10">
    <source>
        <dbReference type="Proteomes" id="UP000664132"/>
    </source>
</evidence>
<keyword evidence="7" id="KW-0732">Signal</keyword>
<evidence type="ECO:0000256" key="2">
    <source>
        <dbReference type="ARBA" id="ARBA00022723"/>
    </source>
</evidence>
<evidence type="ECO:0000256" key="3">
    <source>
        <dbReference type="ARBA" id="ARBA00023008"/>
    </source>
</evidence>
<keyword evidence="2" id="KW-0479">Metal-binding</keyword>
<comment type="caution">
    <text evidence="9">The sequence shown here is derived from an EMBL/GenBank/DDBJ whole genome shotgun (WGS) entry which is preliminary data.</text>
</comment>
<feature type="signal peptide" evidence="7">
    <location>
        <begin position="1"/>
        <end position="21"/>
    </location>
</feature>
<organism evidence="9 10">
    <name type="scientific">Cadophora malorum</name>
    <dbReference type="NCBI Taxonomy" id="108018"/>
    <lineage>
        <taxon>Eukaryota</taxon>
        <taxon>Fungi</taxon>
        <taxon>Dikarya</taxon>
        <taxon>Ascomycota</taxon>
        <taxon>Pezizomycotina</taxon>
        <taxon>Leotiomycetes</taxon>
        <taxon>Helotiales</taxon>
        <taxon>Ploettnerulaceae</taxon>
        <taxon>Cadophora</taxon>
    </lineage>
</organism>
<comment type="cofactor">
    <cofactor evidence="1">
        <name>Cu(2+)</name>
        <dbReference type="ChEBI" id="CHEBI:29036"/>
    </cofactor>
</comment>
<dbReference type="PANTHER" id="PTHR36575:SF2">
    <property type="entry name" value="CHITIN-BINDING TYPE-4 DOMAIN-CONTAINING PROTEIN-RELATED"/>
    <property type="match status" value="1"/>
</dbReference>
<protein>
    <recommendedName>
        <fullName evidence="8">Chitin-binding type-4 domain-containing protein</fullName>
    </recommendedName>
</protein>
<dbReference type="EMBL" id="JAFJYH010000376">
    <property type="protein sequence ID" value="KAG4412461.1"/>
    <property type="molecule type" value="Genomic_DNA"/>
</dbReference>
<reference evidence="9" key="1">
    <citation type="submission" date="2021-02" db="EMBL/GenBank/DDBJ databases">
        <title>Genome sequence Cadophora malorum strain M34.</title>
        <authorList>
            <person name="Stefanovic E."/>
            <person name="Vu D."/>
            <person name="Scully C."/>
            <person name="Dijksterhuis J."/>
            <person name="Roader J."/>
            <person name="Houbraken J."/>
        </authorList>
    </citation>
    <scope>NUCLEOTIDE SEQUENCE</scope>
    <source>
        <strain evidence="9">M34</strain>
    </source>
</reference>
<dbReference type="Proteomes" id="UP000664132">
    <property type="component" value="Unassembled WGS sequence"/>
</dbReference>
<dbReference type="OrthoDB" id="120613at2759"/>
<dbReference type="AlphaFoldDB" id="A0A8H7T578"/>
<evidence type="ECO:0000256" key="4">
    <source>
        <dbReference type="ARBA" id="ARBA00023157"/>
    </source>
</evidence>
<evidence type="ECO:0000259" key="8">
    <source>
        <dbReference type="Pfam" id="PF03067"/>
    </source>
</evidence>
<dbReference type="InterPro" id="IPR052282">
    <property type="entry name" value="Starch-active_LPMO"/>
</dbReference>
<proteinExistence type="inferred from homology"/>